<dbReference type="GeneTree" id="ENSGT00950000182888"/>
<keyword evidence="11" id="KW-1185">Reference proteome</keyword>
<evidence type="ECO:0000256" key="8">
    <source>
        <dbReference type="SAM" id="MobiDB-lite"/>
    </source>
</evidence>
<dbReference type="AlphaFoldDB" id="A0A3B3R7K7"/>
<dbReference type="RefSeq" id="XP_023688034.1">
    <property type="nucleotide sequence ID" value="XM_023832266.2"/>
</dbReference>
<dbReference type="GO" id="GO:0016887">
    <property type="term" value="F:ATP hydrolysis activity"/>
    <property type="evidence" value="ECO:0007669"/>
    <property type="project" value="InterPro"/>
</dbReference>
<proteinExistence type="inferred from homology"/>
<dbReference type="SUPFAM" id="SSF52540">
    <property type="entry name" value="P-loop containing nucleoside triphosphate hydrolases"/>
    <property type="match status" value="1"/>
</dbReference>
<evidence type="ECO:0000256" key="1">
    <source>
        <dbReference type="ARBA" id="ARBA00004167"/>
    </source>
</evidence>
<dbReference type="GO" id="GO:0005524">
    <property type="term" value="F:ATP binding"/>
    <property type="evidence" value="ECO:0007669"/>
    <property type="project" value="UniProtKB-KW"/>
</dbReference>
<dbReference type="Ensembl" id="ENSPKIT00000038346.1">
    <property type="protein sequence ID" value="ENSPKIP00000013915.1"/>
    <property type="gene ID" value="ENSPKIG00000001168.1"/>
</dbReference>
<dbReference type="SMART" id="SM00382">
    <property type="entry name" value="AAA"/>
    <property type="match status" value="1"/>
</dbReference>
<evidence type="ECO:0000313" key="10">
    <source>
        <dbReference type="Ensembl" id="ENSPKIP00000013915.1"/>
    </source>
</evidence>
<dbReference type="InterPro" id="IPR001270">
    <property type="entry name" value="ClpA/B"/>
</dbReference>
<dbReference type="OrthoDB" id="9443236at2759"/>
<name>A0A3B3R7K7_9TELE</name>
<dbReference type="Proteomes" id="UP000261540">
    <property type="component" value="Unplaced"/>
</dbReference>
<dbReference type="GeneID" id="111854371"/>
<reference evidence="10" key="1">
    <citation type="submission" date="2025-08" db="UniProtKB">
        <authorList>
            <consortium name="Ensembl"/>
        </authorList>
    </citation>
    <scope>IDENTIFICATION</scope>
</reference>
<evidence type="ECO:0000256" key="6">
    <source>
        <dbReference type="ARBA" id="ARBA00022989"/>
    </source>
</evidence>
<sequence>MEDRDTSESPVDSQLEEDTPSVKASQFTSPFTSQLKAMIRIRHKYQAMKKRRAEMNNPVQMAHRFSHRTTGPEIFTFEEAATASTLETSHRRTKRRKRTVLFPNDRRKCLPSKDRSRAKPFLVLLSVIVFLQVYNAIENLDDHVLTYDLEGLEKTLKREVFGQPEATEELLRHLKDYLSTYVHSKPLALALHGPSGVGKSHLGRILARHFRSVVGERLVMQYFVLHHCPQEEDAGKCALQLTTQVTEVVNQAEEEEKIPVFIFDEVEFMHRPLLEAVHSLLQPGQNNEYLNAIYVLIGSLGDSEITRYVLQNSSSEALDGQRSSGRLIRELVSLLRHVLDGHHVLWRDTELVPLTLLEKRHVMDCFLDEMTQEGFYPDHSHIERLAGELSYYTSAGRRFSHNGCKQVVAKVNLL</sequence>
<dbReference type="InterPro" id="IPR003593">
    <property type="entry name" value="AAA+_ATPase"/>
</dbReference>
<dbReference type="PRINTS" id="PR00300">
    <property type="entry name" value="CLPPROTEASEA"/>
</dbReference>
<organism evidence="10 11">
    <name type="scientific">Paramormyrops kingsleyae</name>
    <dbReference type="NCBI Taxonomy" id="1676925"/>
    <lineage>
        <taxon>Eukaryota</taxon>
        <taxon>Metazoa</taxon>
        <taxon>Chordata</taxon>
        <taxon>Craniata</taxon>
        <taxon>Vertebrata</taxon>
        <taxon>Euteleostomi</taxon>
        <taxon>Actinopterygii</taxon>
        <taxon>Neopterygii</taxon>
        <taxon>Teleostei</taxon>
        <taxon>Osteoglossocephala</taxon>
        <taxon>Osteoglossomorpha</taxon>
        <taxon>Osteoglossiformes</taxon>
        <taxon>Mormyridae</taxon>
        <taxon>Paramormyrops</taxon>
    </lineage>
</organism>
<dbReference type="PANTHER" id="PTHR10760:SF1">
    <property type="entry name" value="TORSIN-4A"/>
    <property type="match status" value="1"/>
</dbReference>
<dbReference type="InterPro" id="IPR010448">
    <property type="entry name" value="Torsin"/>
</dbReference>
<dbReference type="PANTHER" id="PTHR10760">
    <property type="entry name" value="TORSIN"/>
    <property type="match status" value="1"/>
</dbReference>
<evidence type="ECO:0000256" key="5">
    <source>
        <dbReference type="ARBA" id="ARBA00022840"/>
    </source>
</evidence>
<feature type="domain" description="AAA+ ATPase" evidence="9">
    <location>
        <begin position="185"/>
        <end position="333"/>
    </location>
</feature>
<evidence type="ECO:0000313" key="11">
    <source>
        <dbReference type="Proteomes" id="UP000261540"/>
    </source>
</evidence>
<keyword evidence="5" id="KW-0067">ATP-binding</keyword>
<dbReference type="InterPro" id="IPR027417">
    <property type="entry name" value="P-loop_NTPase"/>
</dbReference>
<dbReference type="GO" id="GO:0005635">
    <property type="term" value="C:nuclear envelope"/>
    <property type="evidence" value="ECO:0007669"/>
    <property type="project" value="TreeGrafter"/>
</dbReference>
<evidence type="ECO:0000256" key="3">
    <source>
        <dbReference type="ARBA" id="ARBA00022692"/>
    </source>
</evidence>
<dbReference type="Pfam" id="PF21376">
    <property type="entry name" value="TOR1A_C"/>
    <property type="match status" value="1"/>
</dbReference>
<dbReference type="Gene3D" id="3.40.50.300">
    <property type="entry name" value="P-loop containing nucleotide triphosphate hydrolases"/>
    <property type="match status" value="1"/>
</dbReference>
<dbReference type="GO" id="GO:0016020">
    <property type="term" value="C:membrane"/>
    <property type="evidence" value="ECO:0007669"/>
    <property type="project" value="UniProtKB-SubCell"/>
</dbReference>
<feature type="region of interest" description="Disordered" evidence="8">
    <location>
        <begin position="1"/>
        <end position="27"/>
    </location>
</feature>
<keyword evidence="7" id="KW-0472">Membrane</keyword>
<dbReference type="GO" id="GO:0005788">
    <property type="term" value="C:endoplasmic reticulum lumen"/>
    <property type="evidence" value="ECO:0007669"/>
    <property type="project" value="TreeGrafter"/>
</dbReference>
<accession>A0A3B3R7K7</accession>
<protein>
    <submittedName>
        <fullName evidence="10">Torsin family 4, member Ab</fullName>
    </submittedName>
</protein>
<keyword evidence="4" id="KW-0547">Nucleotide-binding</keyword>
<comment type="similarity">
    <text evidence="2">Belongs to the ClpA/ClpB family. Torsin subfamily.</text>
</comment>
<keyword evidence="6" id="KW-1133">Transmembrane helix</keyword>
<evidence type="ECO:0000259" key="9">
    <source>
        <dbReference type="SMART" id="SM00382"/>
    </source>
</evidence>
<dbReference type="CTD" id="100126135"/>
<evidence type="ECO:0000256" key="7">
    <source>
        <dbReference type="ARBA" id="ARBA00023136"/>
    </source>
</evidence>
<dbReference type="KEGG" id="pki:111854371"/>
<reference evidence="10" key="2">
    <citation type="submission" date="2025-09" db="UniProtKB">
        <authorList>
            <consortium name="Ensembl"/>
        </authorList>
    </citation>
    <scope>IDENTIFICATION</scope>
</reference>
<evidence type="ECO:0000256" key="2">
    <source>
        <dbReference type="ARBA" id="ARBA00006235"/>
    </source>
</evidence>
<dbReference type="STRING" id="1676925.ENSPKIP00000013915"/>
<evidence type="ECO:0000256" key="4">
    <source>
        <dbReference type="ARBA" id="ARBA00022741"/>
    </source>
</evidence>
<comment type="subcellular location">
    <subcellularLocation>
        <location evidence="1">Membrane</location>
        <topology evidence="1">Single-pass membrane protein</topology>
    </subcellularLocation>
</comment>
<dbReference type="InterPro" id="IPR049337">
    <property type="entry name" value="TOR1A_C"/>
</dbReference>
<keyword evidence="3" id="KW-0812">Transmembrane</keyword>
<dbReference type="Pfam" id="PF06309">
    <property type="entry name" value="Torsin"/>
    <property type="match status" value="1"/>
</dbReference>